<accession>A0ABU0CY05</accession>
<dbReference type="PANTHER" id="PTHR35011">
    <property type="entry name" value="2,3-DIKETO-L-GULONATE TRAP TRANSPORTER SMALL PERMEASE PROTEIN YIAM"/>
    <property type="match status" value="1"/>
</dbReference>
<keyword evidence="12" id="KW-1185">Reference proteome</keyword>
<name>A0ABU0CY05_9BACI</name>
<organism evidence="11 12">
    <name type="scientific">Caldalkalibacillus uzonensis</name>
    <dbReference type="NCBI Taxonomy" id="353224"/>
    <lineage>
        <taxon>Bacteria</taxon>
        <taxon>Bacillati</taxon>
        <taxon>Bacillota</taxon>
        <taxon>Bacilli</taxon>
        <taxon>Bacillales</taxon>
        <taxon>Bacillaceae</taxon>
        <taxon>Caldalkalibacillus</taxon>
    </lineage>
</organism>
<evidence type="ECO:0000256" key="6">
    <source>
        <dbReference type="ARBA" id="ARBA00022989"/>
    </source>
</evidence>
<evidence type="ECO:0000313" key="12">
    <source>
        <dbReference type="Proteomes" id="UP001232445"/>
    </source>
</evidence>
<comment type="caution">
    <text evidence="11">The sequence shown here is derived from an EMBL/GenBank/DDBJ whole genome shotgun (WGS) entry which is preliminary data.</text>
</comment>
<dbReference type="EMBL" id="JAUSUQ010000028">
    <property type="protein sequence ID" value="MDQ0341027.1"/>
    <property type="molecule type" value="Genomic_DNA"/>
</dbReference>
<comment type="subcellular location">
    <subcellularLocation>
        <location evidence="1">Cell inner membrane</location>
        <topology evidence="1">Multi-pass membrane protein</topology>
    </subcellularLocation>
</comment>
<feature type="transmembrane region" description="Helical" evidence="9">
    <location>
        <begin position="86"/>
        <end position="107"/>
    </location>
</feature>
<dbReference type="Pfam" id="PF04290">
    <property type="entry name" value="DctQ"/>
    <property type="match status" value="1"/>
</dbReference>
<keyword evidence="6 9" id="KW-1133">Transmembrane helix</keyword>
<feature type="domain" description="Tripartite ATP-independent periplasmic transporters DctQ component" evidence="10">
    <location>
        <begin position="23"/>
        <end position="153"/>
    </location>
</feature>
<evidence type="ECO:0000256" key="5">
    <source>
        <dbReference type="ARBA" id="ARBA00022692"/>
    </source>
</evidence>
<evidence type="ECO:0000256" key="3">
    <source>
        <dbReference type="ARBA" id="ARBA00022475"/>
    </source>
</evidence>
<keyword evidence="4" id="KW-0997">Cell inner membrane</keyword>
<sequence length="162" mass="18364">MEKKILFISKGLHYVAHLILLIMMFTVTVDVLGRFLINRPLLGSYEITQMGLALTVFFSLAYTHYVKEHITIDFVVEKFPPTVQKIFDIVISLVIAALMGVICWQLWESAQRFLKSNAVTGDLGIPVYIFYIMAMVGTVVFALVAFVNALALIQKEDYHNES</sequence>
<dbReference type="PANTHER" id="PTHR35011:SF2">
    <property type="entry name" value="2,3-DIKETO-L-GULONATE TRAP TRANSPORTER SMALL PERMEASE PROTEIN YIAM"/>
    <property type="match status" value="1"/>
</dbReference>
<feature type="transmembrane region" description="Helical" evidence="9">
    <location>
        <begin position="47"/>
        <end position="65"/>
    </location>
</feature>
<evidence type="ECO:0000313" key="11">
    <source>
        <dbReference type="EMBL" id="MDQ0341027.1"/>
    </source>
</evidence>
<keyword evidence="5 9" id="KW-0812">Transmembrane</keyword>
<keyword evidence="3" id="KW-1003">Cell membrane</keyword>
<dbReference type="RefSeq" id="WP_307343643.1">
    <property type="nucleotide sequence ID" value="NZ_JAUSUQ010000028.1"/>
</dbReference>
<feature type="transmembrane region" description="Helical" evidence="9">
    <location>
        <begin position="127"/>
        <end position="153"/>
    </location>
</feature>
<evidence type="ECO:0000259" key="10">
    <source>
        <dbReference type="Pfam" id="PF04290"/>
    </source>
</evidence>
<keyword evidence="7 9" id="KW-0472">Membrane</keyword>
<feature type="transmembrane region" description="Helical" evidence="9">
    <location>
        <begin position="12"/>
        <end position="35"/>
    </location>
</feature>
<evidence type="ECO:0000256" key="1">
    <source>
        <dbReference type="ARBA" id="ARBA00004429"/>
    </source>
</evidence>
<dbReference type="InterPro" id="IPR007387">
    <property type="entry name" value="TRAP_DctQ"/>
</dbReference>
<reference evidence="11 12" key="1">
    <citation type="submission" date="2023-07" db="EMBL/GenBank/DDBJ databases">
        <title>Genomic Encyclopedia of Type Strains, Phase IV (KMG-IV): sequencing the most valuable type-strain genomes for metagenomic binning, comparative biology and taxonomic classification.</title>
        <authorList>
            <person name="Goeker M."/>
        </authorList>
    </citation>
    <scope>NUCLEOTIDE SEQUENCE [LARGE SCALE GENOMIC DNA]</scope>
    <source>
        <strain evidence="11 12">DSM 17740</strain>
    </source>
</reference>
<protein>
    <submittedName>
        <fullName evidence="11">TRAP-type C4-dicarboxylate transport system permease small subunit</fullName>
    </submittedName>
</protein>
<comment type="similarity">
    <text evidence="8">Belongs to the TRAP transporter small permease family.</text>
</comment>
<evidence type="ECO:0000256" key="7">
    <source>
        <dbReference type="ARBA" id="ARBA00023136"/>
    </source>
</evidence>
<dbReference type="InterPro" id="IPR055348">
    <property type="entry name" value="DctQ"/>
</dbReference>
<proteinExistence type="inferred from homology"/>
<evidence type="ECO:0000256" key="8">
    <source>
        <dbReference type="ARBA" id="ARBA00038436"/>
    </source>
</evidence>
<gene>
    <name evidence="11" type="ORF">J2S00_003871</name>
</gene>
<evidence type="ECO:0000256" key="9">
    <source>
        <dbReference type="SAM" id="Phobius"/>
    </source>
</evidence>
<evidence type="ECO:0000256" key="2">
    <source>
        <dbReference type="ARBA" id="ARBA00022448"/>
    </source>
</evidence>
<keyword evidence="2" id="KW-0813">Transport</keyword>
<evidence type="ECO:0000256" key="4">
    <source>
        <dbReference type="ARBA" id="ARBA00022519"/>
    </source>
</evidence>
<dbReference type="Proteomes" id="UP001232445">
    <property type="component" value="Unassembled WGS sequence"/>
</dbReference>